<evidence type="ECO:0000313" key="2">
    <source>
        <dbReference type="EMBL" id="GFG32627.1"/>
    </source>
</evidence>
<name>A0A6L2PRT7_COPFO</name>
<feature type="region of interest" description="Disordered" evidence="1">
    <location>
        <begin position="35"/>
        <end position="64"/>
    </location>
</feature>
<sequence length="176" mass="19134">MFTFKPALNKEVNLIFAAGYGQHFLEALDDDSFGSDLGSPSNQQKLGRPLSAAPNVGKKHSYSAAPLPTSKYSLGQPAAGKSSYVTPKHKKVPSQYQVVPYQGLYTETLPRPQPAEIVLPAYSPQAAATPTFGTRKVTAKLVQQAPVIRQGSEKLKYYTEQYREDEGFGFGAGSIY</sequence>
<organism evidence="2 3">
    <name type="scientific">Coptotermes formosanus</name>
    <name type="common">Formosan subterranean termite</name>
    <dbReference type="NCBI Taxonomy" id="36987"/>
    <lineage>
        <taxon>Eukaryota</taxon>
        <taxon>Metazoa</taxon>
        <taxon>Ecdysozoa</taxon>
        <taxon>Arthropoda</taxon>
        <taxon>Hexapoda</taxon>
        <taxon>Insecta</taxon>
        <taxon>Pterygota</taxon>
        <taxon>Neoptera</taxon>
        <taxon>Polyneoptera</taxon>
        <taxon>Dictyoptera</taxon>
        <taxon>Blattodea</taxon>
        <taxon>Blattoidea</taxon>
        <taxon>Termitoidae</taxon>
        <taxon>Rhinotermitidae</taxon>
        <taxon>Coptotermes</taxon>
    </lineage>
</organism>
<comment type="caution">
    <text evidence="2">The sequence shown here is derived from an EMBL/GenBank/DDBJ whole genome shotgun (WGS) entry which is preliminary data.</text>
</comment>
<evidence type="ECO:0000256" key="1">
    <source>
        <dbReference type="SAM" id="MobiDB-lite"/>
    </source>
</evidence>
<dbReference type="AlphaFoldDB" id="A0A6L2PRT7"/>
<evidence type="ECO:0000313" key="3">
    <source>
        <dbReference type="Proteomes" id="UP000502823"/>
    </source>
</evidence>
<accession>A0A6L2PRT7</accession>
<dbReference type="Proteomes" id="UP000502823">
    <property type="component" value="Unassembled WGS sequence"/>
</dbReference>
<dbReference type="EMBL" id="BLKM01000378">
    <property type="protein sequence ID" value="GFG32627.1"/>
    <property type="molecule type" value="Genomic_DNA"/>
</dbReference>
<reference evidence="3" key="1">
    <citation type="submission" date="2020-01" db="EMBL/GenBank/DDBJ databases">
        <title>Draft genome sequence of the Termite Coptotermes fromosanus.</title>
        <authorList>
            <person name="Itakura S."/>
            <person name="Yosikawa Y."/>
            <person name="Umezawa K."/>
        </authorList>
    </citation>
    <scope>NUCLEOTIDE SEQUENCE [LARGE SCALE GENOMIC DNA]</scope>
</reference>
<protein>
    <submittedName>
        <fullName evidence="2">Uncharacterized protein</fullName>
    </submittedName>
</protein>
<gene>
    <name evidence="2" type="ORF">Cfor_04736</name>
</gene>
<dbReference type="InParanoid" id="A0A6L2PRT7"/>
<keyword evidence="3" id="KW-1185">Reference proteome</keyword>
<proteinExistence type="predicted"/>